<dbReference type="KEGG" id="prr:AT705_24495"/>
<dbReference type="Proteomes" id="UP000069015">
    <property type="component" value="Plasmid pMBL6842"/>
</dbReference>
<dbReference type="EMBL" id="CP013613">
    <property type="protein sequence ID" value="ALU46125.1"/>
    <property type="molecule type" value="Genomic_DNA"/>
</dbReference>
<reference evidence="1 2" key="1">
    <citation type="submission" date="2015-12" db="EMBL/GenBank/DDBJ databases">
        <title>Complete genome sequence of Pseudoalteromonas rubra SCSIO 6842, harboring a conjugative plasmid.</title>
        <authorList>
            <person name="Li B."/>
            <person name="Wang X."/>
        </authorList>
    </citation>
    <scope>NUCLEOTIDE SEQUENCE [LARGE SCALE GENOMIC DNA]</scope>
    <source>
        <strain evidence="1 2">SCSIO 6842</strain>
        <plasmid evidence="2">Plasmid pMBL6842</plasmid>
    </source>
</reference>
<evidence type="ECO:0000313" key="2">
    <source>
        <dbReference type="Proteomes" id="UP000069015"/>
    </source>
</evidence>
<dbReference type="AlphaFoldDB" id="A0A0U2PG91"/>
<evidence type="ECO:0000313" key="1">
    <source>
        <dbReference type="EMBL" id="ALU46125.1"/>
    </source>
</evidence>
<name>A0A0U2PG91_9GAMM</name>
<proteinExistence type="predicted"/>
<gene>
    <name evidence="1" type="ORF">AT705_24495</name>
</gene>
<geneLocation type="plasmid" evidence="1 2">
    <name>pMBL6842</name>
</geneLocation>
<accession>A0A0U2PG91</accession>
<keyword evidence="1" id="KW-0614">Plasmid</keyword>
<protein>
    <submittedName>
        <fullName evidence="1">Uncharacterized protein</fullName>
    </submittedName>
</protein>
<sequence length="80" mass="9286">MPRQTRAPARFNSAQLYCLAIKHLPFHRQAIQCDLHAAIGTKLSSLRLFYRVRCGRTRVLLYAKKRVLIGYLKAARQGRF</sequence>
<organism evidence="1 2">
    <name type="scientific">Pseudoalteromonas rubra</name>
    <dbReference type="NCBI Taxonomy" id="43658"/>
    <lineage>
        <taxon>Bacteria</taxon>
        <taxon>Pseudomonadati</taxon>
        <taxon>Pseudomonadota</taxon>
        <taxon>Gammaproteobacteria</taxon>
        <taxon>Alteromonadales</taxon>
        <taxon>Pseudoalteromonadaceae</taxon>
        <taxon>Pseudoalteromonas</taxon>
    </lineage>
</organism>